<comment type="similarity">
    <text evidence="2">Belongs to the plant LTP family.</text>
</comment>
<evidence type="ECO:0000256" key="7">
    <source>
        <dbReference type="ARBA" id="ARBA00023180"/>
    </source>
</evidence>
<dbReference type="EMBL" id="MNCJ02000325">
    <property type="protein sequence ID" value="KAF5785783.1"/>
    <property type="molecule type" value="Genomic_DNA"/>
</dbReference>
<keyword evidence="4" id="KW-0472">Membrane</keyword>
<organism evidence="13 14">
    <name type="scientific">Helianthus annuus</name>
    <name type="common">Common sunflower</name>
    <dbReference type="NCBI Taxonomy" id="4232"/>
    <lineage>
        <taxon>Eukaryota</taxon>
        <taxon>Viridiplantae</taxon>
        <taxon>Streptophyta</taxon>
        <taxon>Embryophyta</taxon>
        <taxon>Tracheophyta</taxon>
        <taxon>Spermatophyta</taxon>
        <taxon>Magnoliopsida</taxon>
        <taxon>eudicotyledons</taxon>
        <taxon>Gunneridae</taxon>
        <taxon>Pentapetalae</taxon>
        <taxon>asterids</taxon>
        <taxon>campanulids</taxon>
        <taxon>Asterales</taxon>
        <taxon>Asteraceae</taxon>
        <taxon>Asteroideae</taxon>
        <taxon>Heliantheae alliance</taxon>
        <taxon>Heliantheae</taxon>
        <taxon>Helianthus</taxon>
    </lineage>
</organism>
<evidence type="ECO:0000256" key="8">
    <source>
        <dbReference type="ARBA" id="ARBA00023288"/>
    </source>
</evidence>
<reference evidence="12" key="3">
    <citation type="submission" date="2020-06" db="EMBL/GenBank/DDBJ databases">
        <title>Helianthus annuus Genome sequencing and assembly Release 2.</title>
        <authorList>
            <person name="Gouzy J."/>
            <person name="Langlade N."/>
            <person name="Munos S."/>
        </authorList>
    </citation>
    <scope>NUCLEOTIDE SEQUENCE</scope>
    <source>
        <tissue evidence="12">Leaves</tissue>
    </source>
</reference>
<evidence type="ECO:0000256" key="4">
    <source>
        <dbReference type="ARBA" id="ARBA00022622"/>
    </source>
</evidence>
<name>A0A251TLI8_HELAN</name>
<proteinExistence type="inferred from homology"/>
<keyword evidence="3" id="KW-1003">Cell membrane</keyword>
<comment type="subcellular location">
    <subcellularLocation>
        <location evidence="1">Cell membrane</location>
        <topology evidence="1">Lipid-anchor</topology>
        <topology evidence="1">GPI-anchor</topology>
    </subcellularLocation>
</comment>
<dbReference type="GO" id="GO:0098552">
    <property type="term" value="C:side of membrane"/>
    <property type="evidence" value="ECO:0007669"/>
    <property type="project" value="UniProtKB-KW"/>
</dbReference>
<keyword evidence="14" id="KW-1185">Reference proteome</keyword>
<evidence type="ECO:0000313" key="14">
    <source>
        <dbReference type="Proteomes" id="UP000215914"/>
    </source>
</evidence>
<dbReference type="InterPro" id="IPR043325">
    <property type="entry name" value="LTSS"/>
</dbReference>
<feature type="domain" description="Bifunctional inhibitor/plant lipid transfer protein/seed storage helical" evidence="11">
    <location>
        <begin position="57"/>
        <end position="142"/>
    </location>
</feature>
<reference evidence="12 14" key="1">
    <citation type="journal article" date="2017" name="Nature">
        <title>The sunflower genome provides insights into oil metabolism, flowering and Asterid evolution.</title>
        <authorList>
            <person name="Badouin H."/>
            <person name="Gouzy J."/>
            <person name="Grassa C.J."/>
            <person name="Murat F."/>
            <person name="Staton S.E."/>
            <person name="Cottret L."/>
            <person name="Lelandais-Briere C."/>
            <person name="Owens G.L."/>
            <person name="Carrere S."/>
            <person name="Mayjonade B."/>
            <person name="Legrand L."/>
            <person name="Gill N."/>
            <person name="Kane N.C."/>
            <person name="Bowers J.E."/>
            <person name="Hubner S."/>
            <person name="Bellec A."/>
            <person name="Berard A."/>
            <person name="Berges H."/>
            <person name="Blanchet N."/>
            <person name="Boniface M.C."/>
            <person name="Brunel D."/>
            <person name="Catrice O."/>
            <person name="Chaidir N."/>
            <person name="Claudel C."/>
            <person name="Donnadieu C."/>
            <person name="Faraut T."/>
            <person name="Fievet G."/>
            <person name="Helmstetter N."/>
            <person name="King M."/>
            <person name="Knapp S.J."/>
            <person name="Lai Z."/>
            <person name="Le Paslier M.C."/>
            <person name="Lippi Y."/>
            <person name="Lorenzon L."/>
            <person name="Mandel J.R."/>
            <person name="Marage G."/>
            <person name="Marchand G."/>
            <person name="Marquand E."/>
            <person name="Bret-Mestries E."/>
            <person name="Morien E."/>
            <person name="Nambeesan S."/>
            <person name="Nguyen T."/>
            <person name="Pegot-Espagnet P."/>
            <person name="Pouilly N."/>
            <person name="Raftis F."/>
            <person name="Sallet E."/>
            <person name="Schiex T."/>
            <person name="Thomas J."/>
            <person name="Vandecasteele C."/>
            <person name="Vares D."/>
            <person name="Vear F."/>
            <person name="Vautrin S."/>
            <person name="Crespi M."/>
            <person name="Mangin B."/>
            <person name="Burke J.M."/>
            <person name="Salse J."/>
            <person name="Munos S."/>
            <person name="Vincourt P."/>
            <person name="Rieseberg L.H."/>
            <person name="Langlade N.B."/>
        </authorList>
    </citation>
    <scope>NUCLEOTIDE SEQUENCE [LARGE SCALE GENOMIC DNA]</scope>
    <source>
        <strain evidence="14">cv. SF193</strain>
        <tissue evidence="12">Leaves</tissue>
    </source>
</reference>
<keyword evidence="6" id="KW-1015">Disulfide bond</keyword>
<dbReference type="Gramene" id="mRNA:HanXRQr2_Chr10g0432771">
    <property type="protein sequence ID" value="mRNA:HanXRQr2_Chr10g0432771"/>
    <property type="gene ID" value="HanXRQr2_Chr10g0432771"/>
</dbReference>
<reference evidence="13" key="2">
    <citation type="submission" date="2017-02" db="EMBL/GenBank/DDBJ databases">
        <title>Sunflower complete genome.</title>
        <authorList>
            <person name="Langlade N."/>
            <person name="Munos S."/>
        </authorList>
    </citation>
    <scope>NUCLEOTIDE SEQUENCE [LARGE SCALE GENOMIC DNA]</scope>
    <source>
        <tissue evidence="13">Leaves</tissue>
    </source>
</reference>
<evidence type="ECO:0000313" key="13">
    <source>
        <dbReference type="EMBL" id="OTG11613.1"/>
    </source>
</evidence>
<dbReference type="Gene3D" id="1.10.110.10">
    <property type="entry name" value="Plant lipid-transfer and hydrophobic proteins"/>
    <property type="match status" value="1"/>
</dbReference>
<keyword evidence="7" id="KW-0325">Glycoprotein</keyword>
<feature type="compositionally biased region" description="Low complexity" evidence="9">
    <location>
        <begin position="145"/>
        <end position="156"/>
    </location>
</feature>
<accession>A0A251TLI8</accession>
<dbReference type="EMBL" id="CM007899">
    <property type="protein sequence ID" value="OTG11613.1"/>
    <property type="molecule type" value="Genomic_DNA"/>
</dbReference>
<dbReference type="InterPro" id="IPR036312">
    <property type="entry name" value="Bifun_inhib/LTP/seed_sf"/>
</dbReference>
<sequence length="218" mass="21715">MVKSNTTIMIVGILVALIFTGLPCLEAQSPMGAPVMSPGSPNVMAPSSPTVMSPSSPTAMAPGPDCLTALANVSDCLGFVQVGSNLTVPDKNCCPEFAGLLESNPICLCTMIDQAEAYSIDLSRALMLPDVCKVSVPSLDSCPATPASAPAPGTASEIAPPTASELAPGATTAGPGPAGGEALSPTESSGSNGTSGTTVHDLSTIICLAVAIFVAYYI</sequence>
<keyword evidence="5 10" id="KW-0732">Signal</keyword>
<feature type="signal peptide" evidence="10">
    <location>
        <begin position="1"/>
        <end position="27"/>
    </location>
</feature>
<evidence type="ECO:0000256" key="9">
    <source>
        <dbReference type="SAM" id="MobiDB-lite"/>
    </source>
</evidence>
<dbReference type="STRING" id="4232.A0A251TLI8"/>
<dbReference type="InParanoid" id="A0A251TLI8"/>
<evidence type="ECO:0000313" key="12">
    <source>
        <dbReference type="EMBL" id="KAF5785783.1"/>
    </source>
</evidence>
<dbReference type="Proteomes" id="UP000215914">
    <property type="component" value="Chromosome 10"/>
</dbReference>
<dbReference type="CDD" id="cd00010">
    <property type="entry name" value="AAI_LTSS"/>
    <property type="match status" value="1"/>
</dbReference>
<evidence type="ECO:0000256" key="2">
    <source>
        <dbReference type="ARBA" id="ARBA00009748"/>
    </source>
</evidence>
<feature type="compositionally biased region" description="Low complexity" evidence="9">
    <location>
        <begin position="165"/>
        <end position="197"/>
    </location>
</feature>
<keyword evidence="8" id="KW-0449">Lipoprotein</keyword>
<dbReference type="OrthoDB" id="785314at2759"/>
<feature type="chain" id="PRO_5013281676" evidence="10">
    <location>
        <begin position="28"/>
        <end position="218"/>
    </location>
</feature>
<dbReference type="GO" id="GO:0005886">
    <property type="term" value="C:plasma membrane"/>
    <property type="evidence" value="ECO:0007669"/>
    <property type="project" value="UniProtKB-SubCell"/>
</dbReference>
<evidence type="ECO:0000256" key="6">
    <source>
        <dbReference type="ARBA" id="ARBA00023157"/>
    </source>
</evidence>
<evidence type="ECO:0000259" key="11">
    <source>
        <dbReference type="Pfam" id="PF14368"/>
    </source>
</evidence>
<dbReference type="AlphaFoldDB" id="A0A251TLI8"/>
<dbReference type="SUPFAM" id="SSF47699">
    <property type="entry name" value="Bifunctional inhibitor/lipid-transfer protein/seed storage 2S albumin"/>
    <property type="match status" value="1"/>
</dbReference>
<feature type="region of interest" description="Disordered" evidence="9">
    <location>
        <begin position="145"/>
        <end position="197"/>
    </location>
</feature>
<dbReference type="InterPro" id="IPR016140">
    <property type="entry name" value="Bifunc_inhib/LTP/seed_store"/>
</dbReference>
<feature type="compositionally biased region" description="Low complexity" evidence="9">
    <location>
        <begin position="43"/>
        <end position="57"/>
    </location>
</feature>
<evidence type="ECO:0000256" key="10">
    <source>
        <dbReference type="SAM" id="SignalP"/>
    </source>
</evidence>
<keyword evidence="4" id="KW-0336">GPI-anchor</keyword>
<dbReference type="Pfam" id="PF14368">
    <property type="entry name" value="LTP_2"/>
    <property type="match status" value="1"/>
</dbReference>
<dbReference type="PANTHER" id="PTHR33044">
    <property type="entry name" value="BIFUNCTIONAL INHIBITOR/LIPID-TRANSFER PROTEIN/SEED STORAGE 2S ALBUMIN SUPERFAMILY PROTEIN-RELATED"/>
    <property type="match status" value="1"/>
</dbReference>
<protein>
    <submittedName>
        <fullName evidence="12">Bifunctional inhibitor/plant lipid transfer protein/seed storage helical</fullName>
    </submittedName>
    <submittedName>
        <fullName evidence="13">Putative bifunctional inhibitor/lipid-transfer protein/seed storage 2S albumin superfamily protein</fullName>
    </submittedName>
</protein>
<feature type="region of interest" description="Disordered" evidence="9">
    <location>
        <begin position="38"/>
        <end position="57"/>
    </location>
</feature>
<evidence type="ECO:0000256" key="5">
    <source>
        <dbReference type="ARBA" id="ARBA00022729"/>
    </source>
</evidence>
<evidence type="ECO:0000256" key="1">
    <source>
        <dbReference type="ARBA" id="ARBA00004609"/>
    </source>
</evidence>
<evidence type="ECO:0000256" key="3">
    <source>
        <dbReference type="ARBA" id="ARBA00022475"/>
    </source>
</evidence>
<gene>
    <name evidence="13" type="ORF">HannXRQ_Chr10g0300691</name>
    <name evidence="12" type="ORF">HanXRQr2_Chr10g0432771</name>
</gene>
<dbReference type="OMA" id="EPICLCE"/>